<organism evidence="2 3">
    <name type="scientific">Rattus norvegicus</name>
    <name type="common">Rat</name>
    <dbReference type="NCBI Taxonomy" id="10116"/>
    <lineage>
        <taxon>Eukaryota</taxon>
        <taxon>Metazoa</taxon>
        <taxon>Chordata</taxon>
        <taxon>Craniata</taxon>
        <taxon>Vertebrata</taxon>
        <taxon>Euteleostomi</taxon>
        <taxon>Mammalia</taxon>
        <taxon>Eutheria</taxon>
        <taxon>Euarchontoglires</taxon>
        <taxon>Glires</taxon>
        <taxon>Rodentia</taxon>
        <taxon>Myomorpha</taxon>
        <taxon>Muroidea</taxon>
        <taxon>Muridae</taxon>
        <taxon>Murinae</taxon>
        <taxon>Rattus</taxon>
    </lineage>
</organism>
<reference evidence="2 3" key="1">
    <citation type="submission" date="2005-09" db="EMBL/GenBank/DDBJ databases">
        <authorList>
            <person name="Mural R.J."/>
            <person name="Li P.W."/>
            <person name="Adams M.D."/>
            <person name="Amanatides P.G."/>
            <person name="Baden-Tillson H."/>
            <person name="Barnstead M."/>
            <person name="Chin S.H."/>
            <person name="Dew I."/>
            <person name="Evans C.A."/>
            <person name="Ferriera S."/>
            <person name="Flanigan M."/>
            <person name="Fosler C."/>
            <person name="Glodek A."/>
            <person name="Gu Z."/>
            <person name="Holt R.A."/>
            <person name="Jennings D."/>
            <person name="Kraft C.L."/>
            <person name="Lu F."/>
            <person name="Nguyen T."/>
            <person name="Nusskern D.R."/>
            <person name="Pfannkoch C.M."/>
            <person name="Sitter C."/>
            <person name="Sutton G.G."/>
            <person name="Venter J.C."/>
            <person name="Wang Z."/>
            <person name="Woodage T."/>
            <person name="Zheng X.H."/>
            <person name="Zhong F."/>
        </authorList>
    </citation>
    <scope>NUCLEOTIDE SEQUENCE [LARGE SCALE GENOMIC DNA]</scope>
    <source>
        <strain>BN</strain>
        <strain evidence="3">Sprague-Dawley</strain>
    </source>
</reference>
<feature type="compositionally biased region" description="Pro residues" evidence="1">
    <location>
        <begin position="1"/>
        <end position="11"/>
    </location>
</feature>
<sequence>MLFSLPPPPLWIPGQEGNRSPLQPHSKDPTLPECVCVCVCLEISFVAILVHLI</sequence>
<gene>
    <name evidence="2" type="ORF">rCG_53670</name>
</gene>
<dbReference type="EMBL" id="CH473979">
    <property type="protein sequence ID" value="EDM08320.1"/>
    <property type="molecule type" value="Genomic_DNA"/>
</dbReference>
<evidence type="ECO:0000313" key="3">
    <source>
        <dbReference type="Proteomes" id="UP000234681"/>
    </source>
</evidence>
<evidence type="ECO:0000313" key="2">
    <source>
        <dbReference type="EMBL" id="EDM08320.1"/>
    </source>
</evidence>
<proteinExistence type="predicted"/>
<protein>
    <submittedName>
        <fullName evidence="2">RCG53670</fullName>
    </submittedName>
</protein>
<feature type="region of interest" description="Disordered" evidence="1">
    <location>
        <begin position="1"/>
        <end position="24"/>
    </location>
</feature>
<dbReference type="Proteomes" id="UP000234681">
    <property type="component" value="Chromosome 1"/>
</dbReference>
<accession>A6J8B5</accession>
<evidence type="ECO:0000256" key="1">
    <source>
        <dbReference type="SAM" id="MobiDB-lite"/>
    </source>
</evidence>
<name>A6J8B5_RAT</name>
<dbReference type="AlphaFoldDB" id="A6J8B5"/>